<comment type="caution">
    <text evidence="1">The sequence shown here is derived from an EMBL/GenBank/DDBJ whole genome shotgun (WGS) entry which is preliminary data.</text>
</comment>
<gene>
    <name evidence="1" type="ORF">FMOSSE_LOCUS5542</name>
</gene>
<sequence length="57" mass="6836">MTDTRSMARSTKLTMSPSELPIRRFIKNSQRVKRRPWNNYRRLYGQIIANKQALEIL</sequence>
<evidence type="ECO:0000313" key="1">
    <source>
        <dbReference type="EMBL" id="CAG8531724.1"/>
    </source>
</evidence>
<protein>
    <submittedName>
        <fullName evidence="1">4985_t:CDS:1</fullName>
    </submittedName>
</protein>
<reference evidence="1" key="1">
    <citation type="submission" date="2021-06" db="EMBL/GenBank/DDBJ databases">
        <authorList>
            <person name="Kallberg Y."/>
            <person name="Tangrot J."/>
            <person name="Rosling A."/>
        </authorList>
    </citation>
    <scope>NUCLEOTIDE SEQUENCE</scope>
    <source>
        <strain evidence="1">87-6 pot B 2015</strain>
    </source>
</reference>
<proteinExistence type="predicted"/>
<dbReference type="Proteomes" id="UP000789375">
    <property type="component" value="Unassembled WGS sequence"/>
</dbReference>
<name>A0A9N9FFA5_FUNMO</name>
<accession>A0A9N9FFA5</accession>
<keyword evidence="2" id="KW-1185">Reference proteome</keyword>
<dbReference type="AlphaFoldDB" id="A0A9N9FFA5"/>
<organism evidence="1 2">
    <name type="scientific">Funneliformis mosseae</name>
    <name type="common">Endomycorrhizal fungus</name>
    <name type="synonym">Glomus mosseae</name>
    <dbReference type="NCBI Taxonomy" id="27381"/>
    <lineage>
        <taxon>Eukaryota</taxon>
        <taxon>Fungi</taxon>
        <taxon>Fungi incertae sedis</taxon>
        <taxon>Mucoromycota</taxon>
        <taxon>Glomeromycotina</taxon>
        <taxon>Glomeromycetes</taxon>
        <taxon>Glomerales</taxon>
        <taxon>Glomeraceae</taxon>
        <taxon>Funneliformis</taxon>
    </lineage>
</organism>
<evidence type="ECO:0000313" key="2">
    <source>
        <dbReference type="Proteomes" id="UP000789375"/>
    </source>
</evidence>
<dbReference type="EMBL" id="CAJVPP010001061">
    <property type="protein sequence ID" value="CAG8531724.1"/>
    <property type="molecule type" value="Genomic_DNA"/>
</dbReference>